<feature type="compositionally biased region" description="Low complexity" evidence="11">
    <location>
        <begin position="312"/>
        <end position="326"/>
    </location>
</feature>
<evidence type="ECO:0000313" key="13">
    <source>
        <dbReference type="EMBL" id="KAJ3257685.1"/>
    </source>
</evidence>
<evidence type="ECO:0000256" key="2">
    <source>
        <dbReference type="ARBA" id="ARBA00022527"/>
    </source>
</evidence>
<dbReference type="GO" id="GO:0005737">
    <property type="term" value="C:cytoplasm"/>
    <property type="evidence" value="ECO:0007669"/>
    <property type="project" value="TreeGrafter"/>
</dbReference>
<keyword evidence="10" id="KW-0175">Coiled coil</keyword>
<dbReference type="GO" id="GO:0005524">
    <property type="term" value="F:ATP binding"/>
    <property type="evidence" value="ECO:0007669"/>
    <property type="project" value="UniProtKB-UniRule"/>
</dbReference>
<dbReference type="PANTHER" id="PTHR11042:SF187">
    <property type="entry name" value="EUKARYOTIC TRANSLATION INITIATION FACTOR 2-ALPHA KINASE 2"/>
    <property type="match status" value="1"/>
</dbReference>
<accession>A0AAD5UJN3</accession>
<evidence type="ECO:0000256" key="9">
    <source>
        <dbReference type="PROSITE-ProRule" id="PRU10141"/>
    </source>
</evidence>
<keyword evidence="3" id="KW-0597">Phosphoprotein</keyword>
<dbReference type="InterPro" id="IPR050339">
    <property type="entry name" value="CC_SR_Kinase"/>
</dbReference>
<feature type="coiled-coil region" evidence="10">
    <location>
        <begin position="580"/>
        <end position="614"/>
    </location>
</feature>
<name>A0AAD5UJN3_9FUNG</name>
<feature type="region of interest" description="Disordered" evidence="11">
    <location>
        <begin position="300"/>
        <end position="326"/>
    </location>
</feature>
<protein>
    <recommendedName>
        <fullName evidence="1">non-specific serine/threonine protein kinase</fullName>
        <ecNumber evidence="1">2.7.11.1</ecNumber>
    </recommendedName>
</protein>
<gene>
    <name evidence="13" type="primary">EIF2AK1</name>
    <name evidence="13" type="ORF">HK103_004312</name>
</gene>
<keyword evidence="8" id="KW-0652">Protein synthesis inhibitor</keyword>
<dbReference type="SMART" id="SM00220">
    <property type="entry name" value="S_TKc"/>
    <property type="match status" value="1"/>
</dbReference>
<keyword evidence="7 9" id="KW-0067">ATP-binding</keyword>
<organism evidence="13 14">
    <name type="scientific">Boothiomyces macroporosus</name>
    <dbReference type="NCBI Taxonomy" id="261099"/>
    <lineage>
        <taxon>Eukaryota</taxon>
        <taxon>Fungi</taxon>
        <taxon>Fungi incertae sedis</taxon>
        <taxon>Chytridiomycota</taxon>
        <taxon>Chytridiomycota incertae sedis</taxon>
        <taxon>Chytridiomycetes</taxon>
        <taxon>Rhizophydiales</taxon>
        <taxon>Terramycetaceae</taxon>
        <taxon>Boothiomyces</taxon>
    </lineage>
</organism>
<evidence type="ECO:0000256" key="4">
    <source>
        <dbReference type="ARBA" id="ARBA00022679"/>
    </source>
</evidence>
<keyword evidence="2" id="KW-0723">Serine/threonine-protein kinase</keyword>
<dbReference type="PROSITE" id="PS00107">
    <property type="entry name" value="PROTEIN_KINASE_ATP"/>
    <property type="match status" value="1"/>
</dbReference>
<dbReference type="Gene3D" id="3.30.200.20">
    <property type="entry name" value="Phosphorylase Kinase, domain 1"/>
    <property type="match status" value="1"/>
</dbReference>
<reference evidence="13" key="1">
    <citation type="submission" date="2020-05" db="EMBL/GenBank/DDBJ databases">
        <title>Phylogenomic resolution of chytrid fungi.</title>
        <authorList>
            <person name="Stajich J.E."/>
            <person name="Amses K."/>
            <person name="Simmons R."/>
            <person name="Seto K."/>
            <person name="Myers J."/>
            <person name="Bonds A."/>
            <person name="Quandt C.A."/>
            <person name="Barry K."/>
            <person name="Liu P."/>
            <person name="Grigoriev I."/>
            <person name="Longcore J.E."/>
            <person name="James T.Y."/>
        </authorList>
    </citation>
    <scope>NUCLEOTIDE SEQUENCE</scope>
    <source>
        <strain evidence="13">PLAUS21</strain>
    </source>
</reference>
<keyword evidence="5 9" id="KW-0547">Nucleotide-binding</keyword>
<dbReference type="AlphaFoldDB" id="A0AAD5UJN3"/>
<dbReference type="PROSITE" id="PS50011">
    <property type="entry name" value="PROTEIN_KINASE_DOM"/>
    <property type="match status" value="1"/>
</dbReference>
<comment type="caution">
    <text evidence="13">The sequence shown here is derived from an EMBL/GenBank/DDBJ whole genome shotgun (WGS) entry which is preliminary data.</text>
</comment>
<evidence type="ECO:0000256" key="10">
    <source>
        <dbReference type="SAM" id="Coils"/>
    </source>
</evidence>
<dbReference type="SUPFAM" id="SSF56112">
    <property type="entry name" value="Protein kinase-like (PK-like)"/>
    <property type="match status" value="1"/>
</dbReference>
<evidence type="ECO:0000259" key="12">
    <source>
        <dbReference type="PROSITE" id="PS50011"/>
    </source>
</evidence>
<sequence length="621" mass="70667">MTTSKLTSTSFNKFLQHKDQLIQVQDDNGFEGKELVITPPLIDSIPEVKTVKEQIRKKEQGKLLLVALLENYCMLYDQTKEQNQKLFLVLCQHLCRMGIIDSTDFLEEFSSVRSSYKRAFKELVVTAMDTVKRMDSRRLIGDSNTADSMDDVEVIHTVSQSPHLGRHPFLHMPVPSATDFTEHLEHGMLRFEEDFEVLNTLGKGAFGKVLHTKNKLDGCHYAVKIIKTPSSGGADLLKTLREVKLLAGITHSNIVGYFSSWLQYMDVEFCSDSEYEDSYDTMSKSNFQSEMDSCNSSNVEFKNDSINSKANSKGSRTSKSSKPSDPSVVSASLHSYHEEGAIKDLGLFIQMELCEFTLHDWLESLNTTPLCEPYRRLEEKILHCFVDLLKGVQFIHKKNCIHRYILIDYRDLKPKNIYWKPEPEYENGSITNLGGRNGKWKIGDFGLATISHSQEKLNMQQLHSLGVGTITYASPEQLHPGNDHESYSFETDIYSLGIILFELLVPFGTGMERIEKLTQLRNSVISDDFLASRPKEAALILWMMSPDPKLRPSISDIFKLEWFTSVVQPDGSDASPTTRIASLESELQKANEQIRQKTEENDQLKLRITELEQMLAMKNVI</sequence>
<dbReference type="EMBL" id="JADGKB010000035">
    <property type="protein sequence ID" value="KAJ3257685.1"/>
    <property type="molecule type" value="Genomic_DNA"/>
</dbReference>
<dbReference type="EC" id="2.7.11.1" evidence="1"/>
<keyword evidence="13" id="KW-0648">Protein biosynthesis</keyword>
<keyword evidence="13" id="KW-0396">Initiation factor</keyword>
<dbReference type="GO" id="GO:0004694">
    <property type="term" value="F:eukaryotic translation initiation factor 2alpha kinase activity"/>
    <property type="evidence" value="ECO:0007669"/>
    <property type="project" value="TreeGrafter"/>
</dbReference>
<dbReference type="GO" id="GO:0017148">
    <property type="term" value="P:negative regulation of translation"/>
    <property type="evidence" value="ECO:0007669"/>
    <property type="project" value="UniProtKB-KW"/>
</dbReference>
<evidence type="ECO:0000313" key="14">
    <source>
        <dbReference type="Proteomes" id="UP001210925"/>
    </source>
</evidence>
<proteinExistence type="predicted"/>
<evidence type="ECO:0000256" key="8">
    <source>
        <dbReference type="ARBA" id="ARBA00023193"/>
    </source>
</evidence>
<dbReference type="Pfam" id="PF00069">
    <property type="entry name" value="Pkinase"/>
    <property type="match status" value="2"/>
</dbReference>
<dbReference type="Gene3D" id="1.10.510.10">
    <property type="entry name" value="Transferase(Phosphotransferase) domain 1"/>
    <property type="match status" value="1"/>
</dbReference>
<keyword evidence="14" id="KW-1185">Reference proteome</keyword>
<evidence type="ECO:0000256" key="7">
    <source>
        <dbReference type="ARBA" id="ARBA00022840"/>
    </source>
</evidence>
<dbReference type="Pfam" id="PF22949">
    <property type="entry name" value="HRI2_3H"/>
    <property type="match status" value="1"/>
</dbReference>
<feature type="domain" description="Protein kinase" evidence="12">
    <location>
        <begin position="195"/>
        <end position="563"/>
    </location>
</feature>
<dbReference type="InterPro" id="IPR017441">
    <property type="entry name" value="Protein_kinase_ATP_BS"/>
</dbReference>
<evidence type="ECO:0000256" key="1">
    <source>
        <dbReference type="ARBA" id="ARBA00012513"/>
    </source>
</evidence>
<evidence type="ECO:0000256" key="6">
    <source>
        <dbReference type="ARBA" id="ARBA00022777"/>
    </source>
</evidence>
<dbReference type="GO" id="GO:0003743">
    <property type="term" value="F:translation initiation factor activity"/>
    <property type="evidence" value="ECO:0007669"/>
    <property type="project" value="UniProtKB-KW"/>
</dbReference>
<evidence type="ECO:0000256" key="5">
    <source>
        <dbReference type="ARBA" id="ARBA00022741"/>
    </source>
</evidence>
<evidence type="ECO:0000256" key="3">
    <source>
        <dbReference type="ARBA" id="ARBA00022553"/>
    </source>
</evidence>
<keyword evidence="6 13" id="KW-0418">Kinase</keyword>
<dbReference type="Proteomes" id="UP001210925">
    <property type="component" value="Unassembled WGS sequence"/>
</dbReference>
<keyword evidence="4" id="KW-0808">Transferase</keyword>
<evidence type="ECO:0000256" key="11">
    <source>
        <dbReference type="SAM" id="MobiDB-lite"/>
    </source>
</evidence>
<dbReference type="GO" id="GO:0005634">
    <property type="term" value="C:nucleus"/>
    <property type="evidence" value="ECO:0007669"/>
    <property type="project" value="TreeGrafter"/>
</dbReference>
<feature type="binding site" evidence="9">
    <location>
        <position position="224"/>
    </location>
    <ligand>
        <name>ATP</name>
        <dbReference type="ChEBI" id="CHEBI:30616"/>
    </ligand>
</feature>
<dbReference type="InterPro" id="IPR011009">
    <property type="entry name" value="Kinase-like_dom_sf"/>
</dbReference>
<dbReference type="InterPro" id="IPR054521">
    <property type="entry name" value="HRI2_3H"/>
</dbReference>
<dbReference type="PANTHER" id="PTHR11042">
    <property type="entry name" value="EUKARYOTIC TRANSLATION INITIATION FACTOR 2-ALPHA KINASE EIF2-ALPHA KINASE -RELATED"/>
    <property type="match status" value="1"/>
</dbReference>
<dbReference type="InterPro" id="IPR000719">
    <property type="entry name" value="Prot_kinase_dom"/>
</dbReference>
<feature type="compositionally biased region" description="Polar residues" evidence="11">
    <location>
        <begin position="300"/>
        <end position="311"/>
    </location>
</feature>